<protein>
    <submittedName>
        <fullName evidence="1">Uncharacterized protein</fullName>
    </submittedName>
</protein>
<dbReference type="AlphaFoldDB" id="A0A727MGZ4"/>
<accession>A0A727MGZ4</accession>
<reference evidence="1" key="1">
    <citation type="journal article" date="2018" name="Genome Biol.">
        <title>SKESA: strategic k-mer extension for scrupulous assemblies.</title>
        <authorList>
            <person name="Souvorov A."/>
            <person name="Agarwala R."/>
            <person name="Lipman D.J."/>
        </authorList>
    </citation>
    <scope>NUCLEOTIDE SEQUENCE</scope>
    <source>
        <strain evidence="1">NCTR-SF474</strain>
    </source>
</reference>
<proteinExistence type="predicted"/>
<reference evidence="1" key="2">
    <citation type="submission" date="2018-07" db="EMBL/GenBank/DDBJ databases">
        <authorList>
            <consortium name="NCBI Pathogen Detection Project"/>
        </authorList>
    </citation>
    <scope>NUCLEOTIDE SEQUENCE</scope>
    <source>
        <strain evidence="1">NCTR-SF474</strain>
    </source>
</reference>
<gene>
    <name evidence="1" type="ORF">GND07_001989</name>
</gene>
<dbReference type="EMBL" id="DAAREM010000008">
    <property type="protein sequence ID" value="HAE2101669.1"/>
    <property type="molecule type" value="Genomic_DNA"/>
</dbReference>
<organism evidence="1">
    <name type="scientific">Salmonella typhimurium</name>
    <dbReference type="NCBI Taxonomy" id="90371"/>
    <lineage>
        <taxon>Bacteria</taxon>
        <taxon>Pseudomonadati</taxon>
        <taxon>Pseudomonadota</taxon>
        <taxon>Gammaproteobacteria</taxon>
        <taxon>Enterobacterales</taxon>
        <taxon>Enterobacteriaceae</taxon>
        <taxon>Salmonella</taxon>
    </lineage>
</organism>
<sequence length="45" mass="5435">MKHLRLLLYYAKKRVTMHPWFNTNSPAGWRRERALSGLQNHTQAR</sequence>
<comment type="caution">
    <text evidence="1">The sequence shown here is derived from an EMBL/GenBank/DDBJ whole genome shotgun (WGS) entry which is preliminary data.</text>
</comment>
<evidence type="ECO:0000313" key="1">
    <source>
        <dbReference type="EMBL" id="HAE2101669.1"/>
    </source>
</evidence>
<name>A0A727MGZ4_SALTM</name>